<sequence length="674" mass="75912">MTTTREEEEANDLEEEEEKDEKDEKKKKQQQREEEEFLRLLEKRLPQSQSHVLEHAKKMKMSEETRAKMCAQMESLGDELEYFCDAFHRAMVSSKKTTATLEKSKKEKKEEERESTTSTSTSNTDDDGNGVGFEKKKRKTRIEPIVPDVVAAEASEEEKRAWREEGYALIRSGKVGAIVMAGGQGTRLGSALPKGTFDIGLPSKKSLFQLQAERIRKVIELAAAAAAAAAENEEGKESASPSLPWYIMTSPQTHEQTVEFFRENAYFNLPEKDVVFFQQQEAPVFDVEGKIILAPDGSIQTSPDGNGSIYRALLKSNALENMKKRGVRHLHCYSVDNALILPGDCEFIGYCALRGKQSGAKVIEKTSPDEKVGVFAREVAYSNIDGGDGDYTEKEDTDGGRRKSALSSSSSSSSSSRIRVLEYSEIEPSVRDEREEVDYDEVLPGNMRTDDSNDPSSIIKIEKYNRPPWNHFNPDNRPLRFRCANVAIHYFSLDFLYKVAGIANARSSSGKKIVNDQDDQDSFAMEYHVAEKDVPCYVEGDTEKRRTKKAIKLESFIFDAYQYSSDGVTIFEGERKLDFAPVKQATGDDSPESARRMISFVHSTWITKNRGRVQWGGYGGLVEVSPLVSLRGENLEIVNDCDVQRNTSIELGWEPPSERQTPWHRYYGKHSSLA</sequence>
<dbReference type="SUPFAM" id="SSF53448">
    <property type="entry name" value="Nucleotide-diphospho-sugar transferases"/>
    <property type="match status" value="1"/>
</dbReference>
<feature type="compositionally biased region" description="Basic and acidic residues" evidence="7">
    <location>
        <begin position="102"/>
        <end position="115"/>
    </location>
</feature>
<keyword evidence="5" id="KW-0548">Nucleotidyltransferase</keyword>
<dbReference type="PANTHER" id="PTHR11952:SF2">
    <property type="entry name" value="LD24639P"/>
    <property type="match status" value="1"/>
</dbReference>
<organism evidence="8 9">
    <name type="scientific">Bathycoccus prasinos</name>
    <dbReference type="NCBI Taxonomy" id="41875"/>
    <lineage>
        <taxon>Eukaryota</taxon>
        <taxon>Viridiplantae</taxon>
        <taxon>Chlorophyta</taxon>
        <taxon>Mamiellophyceae</taxon>
        <taxon>Mamiellales</taxon>
        <taxon>Bathycoccaceae</taxon>
        <taxon>Bathycoccus</taxon>
    </lineage>
</organism>
<dbReference type="eggNOG" id="KOG2388">
    <property type="taxonomic scope" value="Eukaryota"/>
</dbReference>
<dbReference type="GeneID" id="19012290"/>
<keyword evidence="9" id="KW-1185">Reference proteome</keyword>
<dbReference type="EMBL" id="FO082266">
    <property type="protein sequence ID" value="CCO19208.1"/>
    <property type="molecule type" value="Genomic_DNA"/>
</dbReference>
<comment type="catalytic activity">
    <reaction evidence="6">
        <text>N-acetyl-alpha-D-glucosamine 1-phosphate + UTP + H(+) = UDP-N-acetyl-alpha-D-glucosamine + diphosphate</text>
        <dbReference type="Rhea" id="RHEA:13509"/>
        <dbReference type="ChEBI" id="CHEBI:15378"/>
        <dbReference type="ChEBI" id="CHEBI:33019"/>
        <dbReference type="ChEBI" id="CHEBI:46398"/>
        <dbReference type="ChEBI" id="CHEBI:57705"/>
        <dbReference type="ChEBI" id="CHEBI:57776"/>
        <dbReference type="EC" id="2.7.7.23"/>
    </reaction>
</comment>
<feature type="region of interest" description="Disordered" evidence="7">
    <location>
        <begin position="1"/>
        <end position="62"/>
    </location>
</feature>
<dbReference type="GO" id="GO:0003977">
    <property type="term" value="F:UDP-N-acetylglucosamine diphosphorylase activity"/>
    <property type="evidence" value="ECO:0007669"/>
    <property type="project" value="UniProtKB-EC"/>
</dbReference>
<feature type="region of interest" description="Disordered" evidence="7">
    <location>
        <begin position="386"/>
        <end position="412"/>
    </location>
</feature>
<dbReference type="InterPro" id="IPR039741">
    <property type="entry name" value="UDP-sugar_pyrophosphorylase"/>
</dbReference>
<feature type="compositionally biased region" description="Basic and acidic residues" evidence="7">
    <location>
        <begin position="22"/>
        <end position="45"/>
    </location>
</feature>
<evidence type="ECO:0000256" key="4">
    <source>
        <dbReference type="ARBA" id="ARBA00022679"/>
    </source>
</evidence>
<comment type="similarity">
    <text evidence="2">Belongs to the UDPGP type 1 family.</text>
</comment>
<evidence type="ECO:0000256" key="6">
    <source>
        <dbReference type="ARBA" id="ARBA00048493"/>
    </source>
</evidence>
<feature type="compositionally biased region" description="Basic and acidic residues" evidence="7">
    <location>
        <begin position="391"/>
        <end position="401"/>
    </location>
</feature>
<evidence type="ECO:0000256" key="5">
    <source>
        <dbReference type="ARBA" id="ARBA00022695"/>
    </source>
</evidence>
<reference evidence="8 9" key="1">
    <citation type="submission" date="2011-10" db="EMBL/GenBank/DDBJ databases">
        <authorList>
            <person name="Genoscope - CEA"/>
        </authorList>
    </citation>
    <scope>NUCLEOTIDE SEQUENCE [LARGE SCALE GENOMIC DNA]</scope>
    <source>
        <strain evidence="8 9">RCC 1105</strain>
    </source>
</reference>
<dbReference type="RefSeq" id="XP_007509405.1">
    <property type="nucleotide sequence ID" value="XM_007509343.1"/>
</dbReference>
<evidence type="ECO:0000313" key="9">
    <source>
        <dbReference type="Proteomes" id="UP000198341"/>
    </source>
</evidence>
<evidence type="ECO:0000256" key="1">
    <source>
        <dbReference type="ARBA" id="ARBA00005208"/>
    </source>
</evidence>
<name>K8FC14_9CHLO</name>
<comment type="pathway">
    <text evidence="1">Nucleotide-sugar biosynthesis; UDP-N-acetyl-alpha-D-glucosamine biosynthesis; UDP-N-acetyl-alpha-D-glucosamine from N-acetyl-alpha-D-glucosamine 1-phosphate: step 1/1.</text>
</comment>
<dbReference type="Proteomes" id="UP000198341">
    <property type="component" value="Chromosome 13"/>
</dbReference>
<dbReference type="Pfam" id="PF01704">
    <property type="entry name" value="UDPGP"/>
    <property type="match status" value="1"/>
</dbReference>
<dbReference type="PANTHER" id="PTHR11952">
    <property type="entry name" value="UDP- GLUCOSE PYROPHOSPHORYLASE"/>
    <property type="match status" value="1"/>
</dbReference>
<evidence type="ECO:0000256" key="3">
    <source>
        <dbReference type="ARBA" id="ARBA00012457"/>
    </source>
</evidence>
<dbReference type="KEGG" id="bpg:Bathy13g00110"/>
<feature type="compositionally biased region" description="Basic and acidic residues" evidence="7">
    <location>
        <begin position="52"/>
        <end position="62"/>
    </location>
</feature>
<evidence type="ECO:0000256" key="2">
    <source>
        <dbReference type="ARBA" id="ARBA00010401"/>
    </source>
</evidence>
<dbReference type="InterPro" id="IPR029044">
    <property type="entry name" value="Nucleotide-diphossugar_trans"/>
</dbReference>
<evidence type="ECO:0000313" key="8">
    <source>
        <dbReference type="EMBL" id="CCO19208.1"/>
    </source>
</evidence>
<protein>
    <recommendedName>
        <fullName evidence="3">UDP-N-acetylglucosamine diphosphorylase</fullName>
        <ecNumber evidence="3">2.7.7.23</ecNumber>
    </recommendedName>
</protein>
<dbReference type="OrthoDB" id="532420at2759"/>
<evidence type="ECO:0000256" key="7">
    <source>
        <dbReference type="SAM" id="MobiDB-lite"/>
    </source>
</evidence>
<proteinExistence type="inferred from homology"/>
<accession>K8FC14</accession>
<feature type="compositionally biased region" description="Acidic residues" evidence="7">
    <location>
        <begin position="1"/>
        <end position="21"/>
    </location>
</feature>
<keyword evidence="4" id="KW-0808">Transferase</keyword>
<dbReference type="AlphaFoldDB" id="K8FC14"/>
<gene>
    <name evidence="8" type="ordered locus">Bathy13g00110</name>
</gene>
<dbReference type="STRING" id="41875.K8FC14"/>
<dbReference type="Gene3D" id="3.90.550.10">
    <property type="entry name" value="Spore Coat Polysaccharide Biosynthesis Protein SpsA, Chain A"/>
    <property type="match status" value="1"/>
</dbReference>
<dbReference type="InterPro" id="IPR002618">
    <property type="entry name" value="UDPGP_fam"/>
</dbReference>
<dbReference type="GO" id="GO:0006048">
    <property type="term" value="P:UDP-N-acetylglucosamine biosynthetic process"/>
    <property type="evidence" value="ECO:0007669"/>
    <property type="project" value="TreeGrafter"/>
</dbReference>
<dbReference type="EC" id="2.7.7.23" evidence="3"/>
<feature type="region of interest" description="Disordered" evidence="7">
    <location>
        <begin position="95"/>
        <end position="138"/>
    </location>
</feature>